<evidence type="ECO:0000259" key="10">
    <source>
        <dbReference type="PROSITE" id="PS50863"/>
    </source>
</evidence>
<keyword evidence="4 9" id="KW-0805">Transcription regulation</keyword>
<dbReference type="SMART" id="SM01019">
    <property type="entry name" value="B3"/>
    <property type="match status" value="1"/>
</dbReference>
<comment type="similarity">
    <text evidence="2 9">Belongs to the ARF family.</text>
</comment>
<keyword evidence="5 9" id="KW-0238">DNA-binding</keyword>
<dbReference type="Pfam" id="PF06507">
    <property type="entry name" value="ARF_AD"/>
    <property type="match status" value="1"/>
</dbReference>
<dbReference type="OrthoDB" id="624437at2759"/>
<dbReference type="PROSITE" id="PS50863">
    <property type="entry name" value="B3"/>
    <property type="match status" value="1"/>
</dbReference>
<reference evidence="11 12" key="1">
    <citation type="journal article" date="2018" name="Mol. Plant">
        <title>The genome of Artemisia annua provides insight into the evolution of Asteraceae family and artemisinin biosynthesis.</title>
        <authorList>
            <person name="Shen Q."/>
            <person name="Zhang L."/>
            <person name="Liao Z."/>
            <person name="Wang S."/>
            <person name="Yan T."/>
            <person name="Shi P."/>
            <person name="Liu M."/>
            <person name="Fu X."/>
            <person name="Pan Q."/>
            <person name="Wang Y."/>
            <person name="Lv Z."/>
            <person name="Lu X."/>
            <person name="Zhang F."/>
            <person name="Jiang W."/>
            <person name="Ma Y."/>
            <person name="Chen M."/>
            <person name="Hao X."/>
            <person name="Li L."/>
            <person name="Tang Y."/>
            <person name="Lv G."/>
            <person name="Zhou Y."/>
            <person name="Sun X."/>
            <person name="Brodelius P.E."/>
            <person name="Rose J.K.C."/>
            <person name="Tang K."/>
        </authorList>
    </citation>
    <scope>NUCLEOTIDE SEQUENCE [LARGE SCALE GENOMIC DNA]</scope>
    <source>
        <strain evidence="12">cv. Huhao1</strain>
        <tissue evidence="11">Leaf</tissue>
    </source>
</reference>
<dbReference type="PANTHER" id="PTHR31384:SF5">
    <property type="entry name" value="AUXIN RESPONSE FACTOR 3"/>
    <property type="match status" value="1"/>
</dbReference>
<keyword evidence="7 9" id="KW-0539">Nucleus</keyword>
<dbReference type="InterPro" id="IPR003340">
    <property type="entry name" value="B3_DNA-bd"/>
</dbReference>
<evidence type="ECO:0000313" key="11">
    <source>
        <dbReference type="EMBL" id="PWA88762.1"/>
    </source>
</evidence>
<keyword evidence="8 9" id="KW-0927">Auxin signaling pathway</keyword>
<accession>A0A2U1PSS0</accession>
<dbReference type="GO" id="GO:0009734">
    <property type="term" value="P:auxin-activated signaling pathway"/>
    <property type="evidence" value="ECO:0007669"/>
    <property type="project" value="UniProtKB-KW"/>
</dbReference>
<dbReference type="FunFam" id="2.40.330.10:FF:000001">
    <property type="entry name" value="Auxin response factor"/>
    <property type="match status" value="1"/>
</dbReference>
<keyword evidence="6 9" id="KW-0804">Transcription</keyword>
<dbReference type="SUPFAM" id="SSF101936">
    <property type="entry name" value="DNA-binding pseudobarrel domain"/>
    <property type="match status" value="1"/>
</dbReference>
<feature type="domain" description="TF-B3" evidence="10">
    <location>
        <begin position="163"/>
        <end position="265"/>
    </location>
</feature>
<organism evidence="11 12">
    <name type="scientific">Artemisia annua</name>
    <name type="common">Sweet wormwood</name>
    <dbReference type="NCBI Taxonomy" id="35608"/>
    <lineage>
        <taxon>Eukaryota</taxon>
        <taxon>Viridiplantae</taxon>
        <taxon>Streptophyta</taxon>
        <taxon>Embryophyta</taxon>
        <taxon>Tracheophyta</taxon>
        <taxon>Spermatophyta</taxon>
        <taxon>Magnoliopsida</taxon>
        <taxon>eudicotyledons</taxon>
        <taxon>Gunneridae</taxon>
        <taxon>Pentapetalae</taxon>
        <taxon>asterids</taxon>
        <taxon>campanulids</taxon>
        <taxon>Asterales</taxon>
        <taxon>Asteraceae</taxon>
        <taxon>Asteroideae</taxon>
        <taxon>Anthemideae</taxon>
        <taxon>Artemisiinae</taxon>
        <taxon>Artemisia</taxon>
    </lineage>
</organism>
<dbReference type="Gene3D" id="2.30.30.1040">
    <property type="match status" value="1"/>
</dbReference>
<dbReference type="FunFam" id="2.30.30.1040:FF:000001">
    <property type="entry name" value="Auxin response factor"/>
    <property type="match status" value="1"/>
</dbReference>
<dbReference type="InterPro" id="IPR015300">
    <property type="entry name" value="DNA-bd_pseudobarrel_sf"/>
</dbReference>
<protein>
    <recommendedName>
        <fullName evidence="9">Auxin response factor</fullName>
    </recommendedName>
</protein>
<keyword evidence="3" id="KW-0217">Developmental protein</keyword>
<comment type="subunit">
    <text evidence="9">Homodimers and heterodimers.</text>
</comment>
<comment type="function">
    <text evidence="9">Auxin response factors (ARFs) are transcriptional factors that bind specifically to the DNA sequence 5'-TGTCTC-3' found in the auxin-responsive promoter elements (AuxREs).</text>
</comment>
<dbReference type="Proteomes" id="UP000245207">
    <property type="component" value="Unassembled WGS sequence"/>
</dbReference>
<dbReference type="EMBL" id="PKPP01000782">
    <property type="protein sequence ID" value="PWA88762.1"/>
    <property type="molecule type" value="Genomic_DNA"/>
</dbReference>
<dbReference type="GO" id="GO:0003677">
    <property type="term" value="F:DNA binding"/>
    <property type="evidence" value="ECO:0007669"/>
    <property type="project" value="UniProtKB-KW"/>
</dbReference>
<dbReference type="CDD" id="cd10017">
    <property type="entry name" value="B3_DNA"/>
    <property type="match status" value="1"/>
</dbReference>
<dbReference type="Gene3D" id="2.40.330.10">
    <property type="entry name" value="DNA-binding pseudobarrel domain"/>
    <property type="match status" value="1"/>
</dbReference>
<comment type="caution">
    <text evidence="11">The sequence shown here is derived from an EMBL/GenBank/DDBJ whole genome shotgun (WGS) entry which is preliminary data.</text>
</comment>
<comment type="subcellular location">
    <subcellularLocation>
        <location evidence="1 9">Nucleus</location>
    </subcellularLocation>
</comment>
<evidence type="ECO:0000256" key="1">
    <source>
        <dbReference type="ARBA" id="ARBA00004123"/>
    </source>
</evidence>
<evidence type="ECO:0000256" key="5">
    <source>
        <dbReference type="ARBA" id="ARBA00023125"/>
    </source>
</evidence>
<dbReference type="Pfam" id="PF02362">
    <property type="entry name" value="B3"/>
    <property type="match status" value="1"/>
</dbReference>
<gene>
    <name evidence="11" type="ORF">CTI12_AA115710</name>
</gene>
<dbReference type="GO" id="GO:0006355">
    <property type="term" value="P:regulation of DNA-templated transcription"/>
    <property type="evidence" value="ECO:0007669"/>
    <property type="project" value="InterPro"/>
</dbReference>
<evidence type="ECO:0000256" key="3">
    <source>
        <dbReference type="ARBA" id="ARBA00022473"/>
    </source>
</evidence>
<evidence type="ECO:0000256" key="8">
    <source>
        <dbReference type="ARBA" id="ARBA00023294"/>
    </source>
</evidence>
<keyword evidence="12" id="KW-1185">Reference proteome</keyword>
<dbReference type="AlphaFoldDB" id="A0A2U1PSS0"/>
<evidence type="ECO:0000256" key="7">
    <source>
        <dbReference type="ARBA" id="ARBA00023242"/>
    </source>
</evidence>
<evidence type="ECO:0000256" key="2">
    <source>
        <dbReference type="ARBA" id="ARBA00007853"/>
    </source>
</evidence>
<sequence length="606" mass="68035">MMCGLIDLNIINNDTNEVTTSLVLDSPTSSDSYYASRSQDLSKMSKPGSLVVCSLELWHACAGPLISLPKKGNAVVYFPQGHLEQLQQQHCFVDSHTMAAVHVPPHVFCRVIDVQLHAEAGSDDVFAQVSLIPDSQVDKKWGESVEENENGGIDEKPSTPHMFCKTLTASDTSTHGGFSVPRRAAEDCFPPLDYKQHRPSQEIVAKDLHGTEWKFRHIYRGQPRRHLLTTGWSAFINKKKLVSGDAVLFLRGDDGVLRLGVRRAAQMKTAPGFLSSHRQLLNDISFNDVVNSISQRSVFNVYYNPRGGLSEFIVPYHQFRKSLANRFTTGMMFNVRLETEDASERRCTGIITGISDTDPINWPGSKWKSLMVKWDGAEVTRQNRVSPWEIERCSSVSGPNNNLSPMAKRMKIDFQVPKDGAVGGFDFDKSIKSQKVLQGQEIFGYNNRPTEITRLQNAMISPLRCDLRNLVHIGYGETYRPSEVLQGQEIFIKQQNYHNNFMHPSRFMRSPASVLHFQNEIPQAPYSRPINITNNLGTPNFSRGSLGQHYSLNQQESFSSSLADSKPTDIRPQESVLTCKSSCRLFGFVLTEGTTQHTSPYVKKTS</sequence>
<evidence type="ECO:0000313" key="12">
    <source>
        <dbReference type="Proteomes" id="UP000245207"/>
    </source>
</evidence>
<dbReference type="InterPro" id="IPR010525">
    <property type="entry name" value="ARF_dom"/>
</dbReference>
<dbReference type="PANTHER" id="PTHR31384">
    <property type="entry name" value="AUXIN RESPONSE FACTOR 4-RELATED"/>
    <property type="match status" value="1"/>
</dbReference>
<dbReference type="GO" id="GO:0005634">
    <property type="term" value="C:nucleus"/>
    <property type="evidence" value="ECO:0007669"/>
    <property type="project" value="UniProtKB-SubCell"/>
</dbReference>
<name>A0A2U1PSS0_ARTAN</name>
<dbReference type="STRING" id="35608.A0A2U1PSS0"/>
<evidence type="ECO:0000256" key="6">
    <source>
        <dbReference type="ARBA" id="ARBA00023163"/>
    </source>
</evidence>
<evidence type="ECO:0000256" key="4">
    <source>
        <dbReference type="ARBA" id="ARBA00023015"/>
    </source>
</evidence>
<dbReference type="InterPro" id="IPR044835">
    <property type="entry name" value="ARF_plant"/>
</dbReference>
<proteinExistence type="inferred from homology"/>
<evidence type="ECO:0000256" key="9">
    <source>
        <dbReference type="RuleBase" id="RU004561"/>
    </source>
</evidence>